<keyword evidence="1" id="KW-0547">Nucleotide-binding</keyword>
<keyword evidence="8" id="KW-1185">Reference proteome</keyword>
<dbReference type="Gene3D" id="3.40.50.10810">
    <property type="entry name" value="Tandem AAA-ATPase domain"/>
    <property type="match status" value="1"/>
</dbReference>
<dbReference type="GO" id="GO:0016787">
    <property type="term" value="F:hydrolase activity"/>
    <property type="evidence" value="ECO:0007669"/>
    <property type="project" value="UniProtKB-KW"/>
</dbReference>
<dbReference type="Gene3D" id="3.40.50.300">
    <property type="entry name" value="P-loop containing nucleotide triphosphate hydrolases"/>
    <property type="match status" value="1"/>
</dbReference>
<evidence type="ECO:0000259" key="5">
    <source>
        <dbReference type="PROSITE" id="PS51192"/>
    </source>
</evidence>
<proteinExistence type="predicted"/>
<keyword evidence="2" id="KW-0378">Hydrolase</keyword>
<dbReference type="PANTHER" id="PTHR47157:SF1">
    <property type="entry name" value="CHROMODOMAIN-HELICASE-DNA-BINDING PROTEIN 1-LIKE"/>
    <property type="match status" value="1"/>
</dbReference>
<feature type="region of interest" description="Disordered" evidence="4">
    <location>
        <begin position="679"/>
        <end position="716"/>
    </location>
</feature>
<dbReference type="InterPro" id="IPR014001">
    <property type="entry name" value="Helicase_ATP-bd"/>
</dbReference>
<evidence type="ECO:0000256" key="4">
    <source>
        <dbReference type="SAM" id="MobiDB-lite"/>
    </source>
</evidence>
<dbReference type="InterPro" id="IPR027417">
    <property type="entry name" value="P-loop_NTPase"/>
</dbReference>
<dbReference type="CDD" id="cd18793">
    <property type="entry name" value="SF2_C_SNF"/>
    <property type="match status" value="1"/>
</dbReference>
<dbReference type="InterPro" id="IPR001650">
    <property type="entry name" value="Helicase_C-like"/>
</dbReference>
<dbReference type="InterPro" id="IPR000330">
    <property type="entry name" value="SNF2_N"/>
</dbReference>
<dbReference type="GO" id="GO:0003678">
    <property type="term" value="F:DNA helicase activity"/>
    <property type="evidence" value="ECO:0007669"/>
    <property type="project" value="InterPro"/>
</dbReference>
<evidence type="ECO:0000313" key="7">
    <source>
        <dbReference type="EMBL" id="GMS96278.1"/>
    </source>
</evidence>
<dbReference type="InterPro" id="IPR038718">
    <property type="entry name" value="SNF2-like_sf"/>
</dbReference>
<organism evidence="7 8">
    <name type="scientific">Pristionchus entomophagus</name>
    <dbReference type="NCBI Taxonomy" id="358040"/>
    <lineage>
        <taxon>Eukaryota</taxon>
        <taxon>Metazoa</taxon>
        <taxon>Ecdysozoa</taxon>
        <taxon>Nematoda</taxon>
        <taxon>Chromadorea</taxon>
        <taxon>Rhabditida</taxon>
        <taxon>Rhabditina</taxon>
        <taxon>Diplogasteromorpha</taxon>
        <taxon>Diplogasteroidea</taxon>
        <taxon>Neodiplogasteridae</taxon>
        <taxon>Pristionchus</taxon>
    </lineage>
</organism>
<dbReference type="SMART" id="SM00490">
    <property type="entry name" value="HELICc"/>
    <property type="match status" value="1"/>
</dbReference>
<evidence type="ECO:0000256" key="3">
    <source>
        <dbReference type="ARBA" id="ARBA00022840"/>
    </source>
</evidence>
<dbReference type="InterPro" id="IPR049730">
    <property type="entry name" value="SNF2/RAD54-like_C"/>
</dbReference>
<gene>
    <name evidence="7" type="ORF">PENTCL1PPCAC_18453</name>
</gene>
<evidence type="ECO:0008006" key="9">
    <source>
        <dbReference type="Google" id="ProtNLM"/>
    </source>
</evidence>
<protein>
    <recommendedName>
        <fullName evidence="9">Helicase</fullName>
    </recommendedName>
</protein>
<dbReference type="GO" id="GO:0006281">
    <property type="term" value="P:DNA repair"/>
    <property type="evidence" value="ECO:0007669"/>
    <property type="project" value="InterPro"/>
</dbReference>
<dbReference type="Pfam" id="PF00176">
    <property type="entry name" value="SNF2-rel_dom"/>
    <property type="match status" value="1"/>
</dbReference>
<evidence type="ECO:0000256" key="1">
    <source>
        <dbReference type="ARBA" id="ARBA00022741"/>
    </source>
</evidence>
<dbReference type="SMART" id="SM00487">
    <property type="entry name" value="DEXDc"/>
    <property type="match status" value="1"/>
</dbReference>
<dbReference type="Proteomes" id="UP001432027">
    <property type="component" value="Unassembled WGS sequence"/>
</dbReference>
<feature type="compositionally biased region" description="Basic and acidic residues" evidence="4">
    <location>
        <begin position="679"/>
        <end position="709"/>
    </location>
</feature>
<comment type="caution">
    <text evidence="7">The sequence shown here is derived from an EMBL/GenBank/DDBJ whole genome shotgun (WGS) entry which is preliminary data.</text>
</comment>
<dbReference type="AlphaFoldDB" id="A0AAV5TPT8"/>
<dbReference type="PROSITE" id="PS51192">
    <property type="entry name" value="HELICASE_ATP_BIND_1"/>
    <property type="match status" value="1"/>
</dbReference>
<name>A0AAV5TPT8_9BILA</name>
<dbReference type="PROSITE" id="PS51194">
    <property type="entry name" value="HELICASE_CTER"/>
    <property type="match status" value="1"/>
</dbReference>
<feature type="non-terminal residue" evidence="7">
    <location>
        <position position="1"/>
    </location>
</feature>
<dbReference type="GO" id="GO:0006338">
    <property type="term" value="P:chromatin remodeling"/>
    <property type="evidence" value="ECO:0007669"/>
    <property type="project" value="InterPro"/>
</dbReference>
<dbReference type="Pfam" id="PF00271">
    <property type="entry name" value="Helicase_C"/>
    <property type="match status" value="1"/>
</dbReference>
<evidence type="ECO:0000313" key="8">
    <source>
        <dbReference type="Proteomes" id="UP001432027"/>
    </source>
</evidence>
<sequence>ITINQAFSRMKRPQNLSNAELRAELATYNVHVFSMPKSKRAGYEDQLIALRTSGPPEPVEKNPDARRIKCDLDTITKEMKKNQLALRPHQVEALHTFWEWHEQGRGGILGDEMGLGKTCTTIVHLMRLRKLGYGPFLVVPPLSVVDHWIKEIDRFSCGLLKPEFIDSNQLLRGAYLSEYQAFSKNMVVILAQSHAEQRLDDGRAARLFTGSIFDMVVIDEAQRCKRSGGKLHTRCMKLSSRFLLLTGTPIQNSLNELYSLLSIVDRKRFPTLKEEEWSDEHADKPETVKKILAGYFLRRAKELVCKELPPINQIIFYHGLTEQQTKLYLDVLHVDHSVVSAKKYNSLICLHQQLRKITAHPWLMNGQEPEPFEENEEMVKASEKLTVIDRLLKFLLDNGHSVLIFSQLTMFLDVIEDFLNMRGLSFARIDGRVGLDERIEHMDKFNASTRDNGGPRIFLLSTRAGGLGLNLTNADTVLFVDSDWNPQVDLQAMARSHRIGQTKPVRVIRLVGRYTVEQYLQAKARSKLHLTDKIIGSTDEHLSAVAMMKYIEEQAEDLEREQTTKIDLTEAAIEKIVGKTGRNGLWIPIDEEEEKKMEDDQLELIQHVDENDKRDVDINDYRKFKGKEFRMNTRDRDELILQINAVKYSGSRLTGTVVETELENDRELRLAKLREMEVKRQEKRERNAKRRSQEAKMEGTHAKVTKKEEENEDDDDEVMIVHGELLQGMIFYL</sequence>
<dbReference type="SUPFAM" id="SSF52540">
    <property type="entry name" value="P-loop containing nucleoside triphosphate hydrolases"/>
    <property type="match status" value="2"/>
</dbReference>
<evidence type="ECO:0000256" key="2">
    <source>
        <dbReference type="ARBA" id="ARBA00022801"/>
    </source>
</evidence>
<accession>A0AAV5TPT8</accession>
<evidence type="ECO:0000259" key="6">
    <source>
        <dbReference type="PROSITE" id="PS51194"/>
    </source>
</evidence>
<feature type="domain" description="Helicase ATP-binding" evidence="5">
    <location>
        <begin position="98"/>
        <end position="267"/>
    </location>
</feature>
<dbReference type="GO" id="GO:0005524">
    <property type="term" value="F:ATP binding"/>
    <property type="evidence" value="ECO:0007669"/>
    <property type="project" value="UniProtKB-KW"/>
</dbReference>
<dbReference type="InterPro" id="IPR031053">
    <property type="entry name" value="ALC1"/>
</dbReference>
<keyword evidence="3" id="KW-0067">ATP-binding</keyword>
<reference evidence="7" key="1">
    <citation type="submission" date="2023-10" db="EMBL/GenBank/DDBJ databases">
        <title>Genome assembly of Pristionchus species.</title>
        <authorList>
            <person name="Yoshida K."/>
            <person name="Sommer R.J."/>
        </authorList>
    </citation>
    <scope>NUCLEOTIDE SEQUENCE</scope>
    <source>
        <strain evidence="7">RS0144</strain>
    </source>
</reference>
<dbReference type="EMBL" id="BTSX01000004">
    <property type="protein sequence ID" value="GMS96278.1"/>
    <property type="molecule type" value="Genomic_DNA"/>
</dbReference>
<feature type="domain" description="Helicase C-terminal" evidence="6">
    <location>
        <begin position="387"/>
        <end position="574"/>
    </location>
</feature>
<dbReference type="PANTHER" id="PTHR47157">
    <property type="entry name" value="CHROMODOMAIN-HELICASE-DNA-BINDING PROTEIN 1-LIKE"/>
    <property type="match status" value="1"/>
</dbReference>